<keyword evidence="3" id="KW-1185">Reference proteome</keyword>
<feature type="domain" description="Beta-lactamase-related" evidence="1">
    <location>
        <begin position="12"/>
        <end position="312"/>
    </location>
</feature>
<gene>
    <name evidence="2" type="ORF">OEG84_10510</name>
</gene>
<dbReference type="Pfam" id="PF00144">
    <property type="entry name" value="Beta-lactamase"/>
    <property type="match status" value="1"/>
</dbReference>
<comment type="caution">
    <text evidence="2">The sequence shown here is derived from an EMBL/GenBank/DDBJ whole genome shotgun (WGS) entry which is preliminary data.</text>
</comment>
<dbReference type="InterPro" id="IPR050789">
    <property type="entry name" value="Diverse_Enzym_Activities"/>
</dbReference>
<dbReference type="PANTHER" id="PTHR43283">
    <property type="entry name" value="BETA-LACTAMASE-RELATED"/>
    <property type="match status" value="1"/>
</dbReference>
<dbReference type="Gene3D" id="3.40.710.10">
    <property type="entry name" value="DD-peptidase/beta-lactamase superfamily"/>
    <property type="match status" value="1"/>
</dbReference>
<accession>A0ABT3ZA48</accession>
<dbReference type="SUPFAM" id="SSF56601">
    <property type="entry name" value="beta-lactamase/transpeptidase-like"/>
    <property type="match status" value="1"/>
</dbReference>
<proteinExistence type="predicted"/>
<dbReference type="PANTHER" id="PTHR43283:SF7">
    <property type="entry name" value="BETA-LACTAMASE-RELATED DOMAIN-CONTAINING PROTEIN"/>
    <property type="match status" value="1"/>
</dbReference>
<evidence type="ECO:0000313" key="2">
    <source>
        <dbReference type="EMBL" id="MCY0148131.1"/>
    </source>
</evidence>
<evidence type="ECO:0000259" key="1">
    <source>
        <dbReference type="Pfam" id="PF00144"/>
    </source>
</evidence>
<sequence>MAGLLGRAQADSFLLSRDGEMVCEWHAPGVDRSDPHLVFSISKSITALVAGILEDRGILNVSTPVGDLVPETKGSAYADASVRDLLDMRISLDFDESYLSEQDYARYRRAMLWNPATGDGSEEKGLLALLGSLGKADGPHGGDHAYLSPNSDMLGIVLERATGTRFTDLCSDLLWQPLGASADALITVDNRGAPRTAGGISLCPHDLLALGQMLLDGGKAGGNQIISRRWIDDMRTNGDPGAWARGTQAEFLKTGRYRSNWYQLGGGSNAFLAAGIHGQFLYCDPDTNTVITCTASQHEPQNDALDQDMLALFANLAKPT</sequence>
<organism evidence="2 3">
    <name type="scientific">Hoeflea algicola</name>
    <dbReference type="NCBI Taxonomy" id="2983763"/>
    <lineage>
        <taxon>Bacteria</taxon>
        <taxon>Pseudomonadati</taxon>
        <taxon>Pseudomonadota</taxon>
        <taxon>Alphaproteobacteria</taxon>
        <taxon>Hyphomicrobiales</taxon>
        <taxon>Rhizobiaceae</taxon>
        <taxon>Hoeflea</taxon>
    </lineage>
</organism>
<dbReference type="InterPro" id="IPR012338">
    <property type="entry name" value="Beta-lactam/transpept-like"/>
</dbReference>
<protein>
    <submittedName>
        <fullName evidence="2">Beta-lactamase family protein</fullName>
    </submittedName>
</protein>
<dbReference type="EMBL" id="JAOVZR010000001">
    <property type="protein sequence ID" value="MCY0148131.1"/>
    <property type="molecule type" value="Genomic_DNA"/>
</dbReference>
<reference evidence="2" key="1">
    <citation type="submission" date="2022-10" db="EMBL/GenBank/DDBJ databases">
        <title>Hoeflea sp. G2-23, isolated from marine algae.</title>
        <authorList>
            <person name="Kristyanto S."/>
            <person name="Kim J.M."/>
            <person name="Jeon C.O."/>
        </authorList>
    </citation>
    <scope>NUCLEOTIDE SEQUENCE</scope>
    <source>
        <strain evidence="2">G2-23</strain>
    </source>
</reference>
<evidence type="ECO:0000313" key="3">
    <source>
        <dbReference type="Proteomes" id="UP001073227"/>
    </source>
</evidence>
<dbReference type="InterPro" id="IPR001466">
    <property type="entry name" value="Beta-lactam-related"/>
</dbReference>
<name>A0ABT3ZA48_9HYPH</name>
<dbReference type="RefSeq" id="WP_267653714.1">
    <property type="nucleotide sequence ID" value="NZ_JAOVZR010000001.1"/>
</dbReference>
<dbReference type="Proteomes" id="UP001073227">
    <property type="component" value="Unassembled WGS sequence"/>
</dbReference>